<dbReference type="Pfam" id="PF13560">
    <property type="entry name" value="HTH_31"/>
    <property type="match status" value="1"/>
</dbReference>
<dbReference type="InterPro" id="IPR010982">
    <property type="entry name" value="Lambda_DNA-bd_dom_sf"/>
</dbReference>
<reference evidence="4 5" key="1">
    <citation type="submission" date="2019-08" db="EMBL/GenBank/DDBJ databases">
        <title>Luteimonas viscosus sp. nov., isolated from soil of a sunflower field.</title>
        <authorList>
            <person name="Jianli Z."/>
            <person name="Ying Z."/>
        </authorList>
    </citation>
    <scope>NUCLEOTIDE SEQUENCE [LARGE SCALE GENOMIC DNA]</scope>
    <source>
        <strain evidence="4 5">XBU10</strain>
    </source>
</reference>
<dbReference type="InterPro" id="IPR001387">
    <property type="entry name" value="Cro/C1-type_HTH"/>
</dbReference>
<evidence type="ECO:0000313" key="4">
    <source>
        <dbReference type="EMBL" id="TYT24949.1"/>
    </source>
</evidence>
<evidence type="ECO:0000256" key="1">
    <source>
        <dbReference type="ARBA" id="ARBA00023125"/>
    </source>
</evidence>
<dbReference type="Proteomes" id="UP000324973">
    <property type="component" value="Unassembled WGS sequence"/>
</dbReference>
<gene>
    <name evidence="4" type="ORF">FZO89_00880</name>
</gene>
<dbReference type="AlphaFoldDB" id="A0A5D4XK87"/>
<sequence>MKGPPAATQRVRLREIRNRTEPQEDPGGSSHAAPILERVSSPPFTGARATTRNLQLLRPLVSILATPKVSINDTSGVNHAETTDVSLPSKIPAMSSTFGTRLKQFRDARGWSQERVGFELEVSKATVSKWETGRAQPSLAHLAKIRRLYASDGLTLDYLVDDTFAAQTHQGEARLYVSEGASEPARTAQNQQEVALLTRFRASSPARRRSLLNLLAE</sequence>
<feature type="region of interest" description="Disordered" evidence="2">
    <location>
        <begin position="1"/>
        <end position="46"/>
    </location>
</feature>
<dbReference type="GO" id="GO:0003677">
    <property type="term" value="F:DNA binding"/>
    <property type="evidence" value="ECO:0007669"/>
    <property type="project" value="UniProtKB-KW"/>
</dbReference>
<protein>
    <submittedName>
        <fullName evidence="4">Helix-turn-helix transcriptional regulator</fullName>
    </submittedName>
</protein>
<feature type="domain" description="HTH cro/C1-type" evidence="3">
    <location>
        <begin position="102"/>
        <end position="159"/>
    </location>
</feature>
<dbReference type="OrthoDB" id="9772064at2"/>
<evidence type="ECO:0000259" key="3">
    <source>
        <dbReference type="PROSITE" id="PS50943"/>
    </source>
</evidence>
<dbReference type="Gene3D" id="1.10.260.40">
    <property type="entry name" value="lambda repressor-like DNA-binding domains"/>
    <property type="match status" value="1"/>
</dbReference>
<evidence type="ECO:0000256" key="2">
    <source>
        <dbReference type="SAM" id="MobiDB-lite"/>
    </source>
</evidence>
<organism evidence="4 5">
    <name type="scientific">Luteimonas viscosa</name>
    <dbReference type="NCBI Taxonomy" id="1132694"/>
    <lineage>
        <taxon>Bacteria</taxon>
        <taxon>Pseudomonadati</taxon>
        <taxon>Pseudomonadota</taxon>
        <taxon>Gammaproteobacteria</taxon>
        <taxon>Lysobacterales</taxon>
        <taxon>Lysobacteraceae</taxon>
        <taxon>Luteimonas</taxon>
    </lineage>
</organism>
<comment type="caution">
    <text evidence="4">The sequence shown here is derived from an EMBL/GenBank/DDBJ whole genome shotgun (WGS) entry which is preliminary data.</text>
</comment>
<dbReference type="SUPFAM" id="SSF47413">
    <property type="entry name" value="lambda repressor-like DNA-binding domains"/>
    <property type="match status" value="1"/>
</dbReference>
<evidence type="ECO:0000313" key="5">
    <source>
        <dbReference type="Proteomes" id="UP000324973"/>
    </source>
</evidence>
<feature type="compositionally biased region" description="Basic and acidic residues" evidence="2">
    <location>
        <begin position="12"/>
        <end position="22"/>
    </location>
</feature>
<dbReference type="EMBL" id="VTFT01000001">
    <property type="protein sequence ID" value="TYT24949.1"/>
    <property type="molecule type" value="Genomic_DNA"/>
</dbReference>
<accession>A0A5D4XK87</accession>
<keyword evidence="1" id="KW-0238">DNA-binding</keyword>
<name>A0A5D4XK87_9GAMM</name>
<keyword evidence="5" id="KW-1185">Reference proteome</keyword>
<dbReference type="CDD" id="cd00093">
    <property type="entry name" value="HTH_XRE"/>
    <property type="match status" value="1"/>
</dbReference>
<dbReference type="PROSITE" id="PS50943">
    <property type="entry name" value="HTH_CROC1"/>
    <property type="match status" value="1"/>
</dbReference>
<proteinExistence type="predicted"/>
<dbReference type="SMART" id="SM00530">
    <property type="entry name" value="HTH_XRE"/>
    <property type="match status" value="1"/>
</dbReference>
<dbReference type="PANTHER" id="PTHR46558">
    <property type="entry name" value="TRACRIPTIONAL REGULATORY PROTEIN-RELATED-RELATED"/>
    <property type="match status" value="1"/>
</dbReference>
<dbReference type="PANTHER" id="PTHR46558:SF4">
    <property type="entry name" value="DNA-BIDING PHAGE PROTEIN"/>
    <property type="match status" value="1"/>
</dbReference>